<name>A0A1F5WQB0_9BACT</name>
<dbReference type="GO" id="GO:0003995">
    <property type="term" value="F:acyl-CoA dehydrogenase activity"/>
    <property type="evidence" value="ECO:0007669"/>
    <property type="project" value="TreeGrafter"/>
</dbReference>
<comment type="cofactor">
    <cofactor evidence="1 5">
        <name>FAD</name>
        <dbReference type="ChEBI" id="CHEBI:57692"/>
    </cofactor>
</comment>
<dbReference type="InterPro" id="IPR009075">
    <property type="entry name" value="AcylCo_DH/oxidase_C"/>
</dbReference>
<dbReference type="Proteomes" id="UP000178425">
    <property type="component" value="Unassembled WGS sequence"/>
</dbReference>
<feature type="domain" description="Acyl-CoA dehydrogenase/oxidase N-terminal" evidence="8">
    <location>
        <begin position="5"/>
        <end position="124"/>
    </location>
</feature>
<dbReference type="InterPro" id="IPR036250">
    <property type="entry name" value="AcylCo_DH-like_C"/>
</dbReference>
<dbReference type="SUPFAM" id="SSF47203">
    <property type="entry name" value="Acyl-CoA dehydrogenase C-terminal domain-like"/>
    <property type="match status" value="1"/>
</dbReference>
<dbReference type="AlphaFoldDB" id="A0A1F5WQB0"/>
<keyword evidence="5" id="KW-0560">Oxidoreductase</keyword>
<reference evidence="9 10" key="1">
    <citation type="journal article" date="2016" name="Nat. Commun.">
        <title>Thousands of microbial genomes shed light on interconnected biogeochemical processes in an aquifer system.</title>
        <authorList>
            <person name="Anantharaman K."/>
            <person name="Brown C.T."/>
            <person name="Hug L.A."/>
            <person name="Sharon I."/>
            <person name="Castelle C.J."/>
            <person name="Probst A.J."/>
            <person name="Thomas B.C."/>
            <person name="Singh A."/>
            <person name="Wilkins M.J."/>
            <person name="Karaoz U."/>
            <person name="Brodie E.L."/>
            <person name="Williams K.H."/>
            <person name="Hubbard S.S."/>
            <person name="Banfield J.F."/>
        </authorList>
    </citation>
    <scope>NUCLEOTIDE SEQUENCE [LARGE SCALE GENOMIC DNA]</scope>
</reference>
<dbReference type="GO" id="GO:0050660">
    <property type="term" value="F:flavin adenine dinucleotide binding"/>
    <property type="evidence" value="ECO:0007669"/>
    <property type="project" value="InterPro"/>
</dbReference>
<keyword evidence="4 5" id="KW-0274">FAD</keyword>
<dbReference type="InterPro" id="IPR006091">
    <property type="entry name" value="Acyl-CoA_Oxase/DH_mid-dom"/>
</dbReference>
<feature type="domain" description="Acyl-CoA dehydrogenase/oxidase C-terminal" evidence="6">
    <location>
        <begin position="241"/>
        <end position="386"/>
    </location>
</feature>
<evidence type="ECO:0008006" key="11">
    <source>
        <dbReference type="Google" id="ProtNLM"/>
    </source>
</evidence>
<evidence type="ECO:0000259" key="8">
    <source>
        <dbReference type="Pfam" id="PF02771"/>
    </source>
</evidence>
<feature type="domain" description="Acyl-CoA oxidase/dehydrogenase middle" evidence="7">
    <location>
        <begin position="129"/>
        <end position="227"/>
    </location>
</feature>
<evidence type="ECO:0000313" key="9">
    <source>
        <dbReference type="EMBL" id="OGF77846.1"/>
    </source>
</evidence>
<keyword evidence="3 5" id="KW-0285">Flavoprotein</keyword>
<accession>A0A1F5WQB0</accession>
<dbReference type="PANTHER" id="PTHR43884:SF12">
    <property type="entry name" value="ISOVALERYL-COA DEHYDROGENASE, MITOCHONDRIAL-RELATED"/>
    <property type="match status" value="1"/>
</dbReference>
<dbReference type="InterPro" id="IPR037069">
    <property type="entry name" value="AcylCoA_DH/ox_N_sf"/>
</dbReference>
<dbReference type="Pfam" id="PF02770">
    <property type="entry name" value="Acyl-CoA_dh_M"/>
    <property type="match status" value="1"/>
</dbReference>
<evidence type="ECO:0000256" key="1">
    <source>
        <dbReference type="ARBA" id="ARBA00001974"/>
    </source>
</evidence>
<dbReference type="Gene3D" id="1.20.140.10">
    <property type="entry name" value="Butyryl-CoA Dehydrogenase, subunit A, domain 3"/>
    <property type="match status" value="1"/>
</dbReference>
<dbReference type="EMBL" id="MFHI01000034">
    <property type="protein sequence ID" value="OGF77846.1"/>
    <property type="molecule type" value="Genomic_DNA"/>
</dbReference>
<proteinExistence type="inferred from homology"/>
<dbReference type="Gene3D" id="1.10.540.10">
    <property type="entry name" value="Acyl-CoA dehydrogenase/oxidase, N-terminal domain"/>
    <property type="match status" value="1"/>
</dbReference>
<evidence type="ECO:0000256" key="3">
    <source>
        <dbReference type="ARBA" id="ARBA00022630"/>
    </source>
</evidence>
<dbReference type="InterPro" id="IPR009100">
    <property type="entry name" value="AcylCoA_DH/oxidase_NM_dom_sf"/>
</dbReference>
<dbReference type="PANTHER" id="PTHR43884">
    <property type="entry name" value="ACYL-COA DEHYDROGENASE"/>
    <property type="match status" value="1"/>
</dbReference>
<protein>
    <recommendedName>
        <fullName evidence="11">Acyl-CoA dehydrogenase</fullName>
    </recommendedName>
</protein>
<gene>
    <name evidence="9" type="ORF">A2W54_03525</name>
</gene>
<comment type="caution">
    <text evidence="9">The sequence shown here is derived from an EMBL/GenBank/DDBJ whole genome shotgun (WGS) entry which is preliminary data.</text>
</comment>
<dbReference type="Pfam" id="PF02771">
    <property type="entry name" value="Acyl-CoA_dh_N"/>
    <property type="match status" value="1"/>
</dbReference>
<dbReference type="SUPFAM" id="SSF56645">
    <property type="entry name" value="Acyl-CoA dehydrogenase NM domain-like"/>
    <property type="match status" value="1"/>
</dbReference>
<evidence type="ECO:0000259" key="7">
    <source>
        <dbReference type="Pfam" id="PF02770"/>
    </source>
</evidence>
<comment type="similarity">
    <text evidence="2 5">Belongs to the acyl-CoA dehydrogenase family.</text>
</comment>
<evidence type="ECO:0000256" key="5">
    <source>
        <dbReference type="RuleBase" id="RU362125"/>
    </source>
</evidence>
<evidence type="ECO:0000256" key="2">
    <source>
        <dbReference type="ARBA" id="ARBA00009347"/>
    </source>
</evidence>
<dbReference type="InterPro" id="IPR046373">
    <property type="entry name" value="Acyl-CoA_Oxase/DH_mid-dom_sf"/>
</dbReference>
<organism evidence="9 10">
    <name type="scientific">Candidatus Giovannonibacteria bacterium RIFCSPHIGHO2_02_43_13</name>
    <dbReference type="NCBI Taxonomy" id="1798330"/>
    <lineage>
        <taxon>Bacteria</taxon>
        <taxon>Candidatus Giovannoniibacteriota</taxon>
    </lineage>
</organism>
<sequence>MKFSEEHLMVRNNVRHRLWDEKTQNIRKDIKEMIIKYEFHGAPFPWEFVHAMAELGLTGINIPEEFGGQGADNLSGVLAMIEMARVWSGGSLILAVGNSLVSYPLSKFGSKSQKEAYLPRLAVGKILGSFGLTEPDYGSDAGGIKTFAEKVVGGWLASGQKQFITNIPVAEFIILFARTNRNKPGPKGITAFLPHLLRPTPPSLTIPLPDHKLGNHAAHMGKIFFDNYHLFESNLFGEYENGFKIAMSTLAHGRNWIAAQAIGVMEHAMELALEYAQLRTTFGEPLINHSKIYDEISELARDIDISKILLFYSAKLEDEGKEFYHYASLAKLYASQAARKRIQAVNRIFGGSGYVMETPITPLVADSLVFDIYEGASEVQIGVILDAWFKNKFLFSAYVEHLELMELKHRLKVEMGGGNFLKLKNQRLSAKTANIMPLVAAWDLIKSEFSKEWPKEFMIFQNSELLRDLIFDQIRLKWPNKYHAETEHLLESAKEYLLQSR</sequence>
<evidence type="ECO:0000313" key="10">
    <source>
        <dbReference type="Proteomes" id="UP000178425"/>
    </source>
</evidence>
<dbReference type="InterPro" id="IPR013786">
    <property type="entry name" value="AcylCoA_DH/ox_N"/>
</dbReference>
<evidence type="ECO:0000259" key="6">
    <source>
        <dbReference type="Pfam" id="PF00441"/>
    </source>
</evidence>
<dbReference type="Gene3D" id="2.40.110.10">
    <property type="entry name" value="Butyryl-CoA Dehydrogenase, subunit A, domain 2"/>
    <property type="match status" value="1"/>
</dbReference>
<dbReference type="Pfam" id="PF00441">
    <property type="entry name" value="Acyl-CoA_dh_1"/>
    <property type="match status" value="1"/>
</dbReference>
<evidence type="ECO:0000256" key="4">
    <source>
        <dbReference type="ARBA" id="ARBA00022827"/>
    </source>
</evidence>